<feature type="transmembrane region" description="Helical" evidence="3">
    <location>
        <begin position="188"/>
        <end position="208"/>
    </location>
</feature>
<evidence type="ECO:0000259" key="4">
    <source>
        <dbReference type="Pfam" id="PF00535"/>
    </source>
</evidence>
<feature type="domain" description="Glycosyltransferase 2-like" evidence="4">
    <location>
        <begin position="5"/>
        <end position="154"/>
    </location>
</feature>
<keyword evidence="6" id="KW-1185">Reference proteome</keyword>
<evidence type="ECO:0000313" key="6">
    <source>
        <dbReference type="Proteomes" id="UP000764045"/>
    </source>
</evidence>
<evidence type="ECO:0000256" key="3">
    <source>
        <dbReference type="SAM" id="Phobius"/>
    </source>
</evidence>
<dbReference type="Pfam" id="PF00535">
    <property type="entry name" value="Glycos_transf_2"/>
    <property type="match status" value="1"/>
</dbReference>
<dbReference type="PANTHER" id="PTHR22916">
    <property type="entry name" value="GLYCOSYLTRANSFERASE"/>
    <property type="match status" value="1"/>
</dbReference>
<accession>A0A938WLT9</accession>
<reference evidence="5 6" key="1">
    <citation type="journal article" date="2021" name="Sci. Rep.">
        <title>The distribution of antibiotic resistance genes in chicken gut microbiota commensals.</title>
        <authorList>
            <person name="Juricova H."/>
            <person name="Matiasovicova J."/>
            <person name="Kubasova T."/>
            <person name="Cejkova D."/>
            <person name="Rychlik I."/>
        </authorList>
    </citation>
    <scope>NUCLEOTIDE SEQUENCE [LARGE SCALE GENOMIC DNA]</scope>
    <source>
        <strain evidence="5 6">An819</strain>
    </source>
</reference>
<gene>
    <name evidence="5" type="ORF">H6B30_01800</name>
</gene>
<proteinExistence type="predicted"/>
<dbReference type="AlphaFoldDB" id="A0A938WLT9"/>
<keyword evidence="1" id="KW-0328">Glycosyltransferase</keyword>
<comment type="caution">
    <text evidence="5">The sequence shown here is derived from an EMBL/GenBank/DDBJ whole genome shotgun (WGS) entry which is preliminary data.</text>
</comment>
<evidence type="ECO:0000313" key="5">
    <source>
        <dbReference type="EMBL" id="MBM6660498.1"/>
    </source>
</evidence>
<dbReference type="PANTHER" id="PTHR22916:SF51">
    <property type="entry name" value="GLYCOSYLTRANSFERASE EPSH-RELATED"/>
    <property type="match status" value="1"/>
</dbReference>
<name>A0A938WLT9_9BACT</name>
<dbReference type="GO" id="GO:0016758">
    <property type="term" value="F:hexosyltransferase activity"/>
    <property type="evidence" value="ECO:0007669"/>
    <property type="project" value="UniProtKB-ARBA"/>
</dbReference>
<sequence>MVKVSVIVPIYKVERFITKCVDSLMSQTLKDVEFIFVDDASPDRSIELLNKCIRKYPNRVDSIKIVSHEKNKGLPSARNTGLALATGDYIFHCDSDDFVDSDMLETLYDTAQKEKADIVWCDWFLSFEHTERYMKQPSYTTSTEALKAMLGGVMKFNVWNKLVRRGLYTDNHICFPEGYAMGEDMTMILLFAVAANVVYVPMAFYHYVKLNSEAYSQNFSLHHLDSVKHNIHIVETFLQEHFGNDLDLEIACMKLEAKFPFLMSNDKYMYKLWVETYPEANIYIMRNHYISNRRRLVQWCAYKHWWLMVRLHNWIVCKVVYGLIYR</sequence>
<organism evidence="5 6">
    <name type="scientific">Marseilla massiliensis</name>
    <dbReference type="NCBI Taxonomy" id="1841864"/>
    <lineage>
        <taxon>Bacteria</taxon>
        <taxon>Pseudomonadati</taxon>
        <taxon>Bacteroidota</taxon>
        <taxon>Bacteroidia</taxon>
        <taxon>Bacteroidales</taxon>
        <taxon>Prevotellaceae</taxon>
        <taxon>Marseilla</taxon>
    </lineage>
</organism>
<keyword evidence="3" id="KW-0812">Transmembrane</keyword>
<dbReference type="InterPro" id="IPR001173">
    <property type="entry name" value="Glyco_trans_2-like"/>
</dbReference>
<dbReference type="Gene3D" id="3.90.550.10">
    <property type="entry name" value="Spore Coat Polysaccharide Biosynthesis Protein SpsA, Chain A"/>
    <property type="match status" value="1"/>
</dbReference>
<dbReference type="CDD" id="cd00761">
    <property type="entry name" value="Glyco_tranf_GTA_type"/>
    <property type="match status" value="1"/>
</dbReference>
<keyword evidence="2" id="KW-0808">Transferase</keyword>
<dbReference type="Proteomes" id="UP000764045">
    <property type="component" value="Unassembled WGS sequence"/>
</dbReference>
<dbReference type="InterPro" id="IPR029044">
    <property type="entry name" value="Nucleotide-diphossugar_trans"/>
</dbReference>
<dbReference type="RefSeq" id="WP_338088927.1">
    <property type="nucleotide sequence ID" value="NZ_JACJJL010000002.1"/>
</dbReference>
<dbReference type="SUPFAM" id="SSF53448">
    <property type="entry name" value="Nucleotide-diphospho-sugar transferases"/>
    <property type="match status" value="1"/>
</dbReference>
<dbReference type="EMBL" id="JACJJL010000002">
    <property type="protein sequence ID" value="MBM6660498.1"/>
    <property type="molecule type" value="Genomic_DNA"/>
</dbReference>
<protein>
    <submittedName>
        <fullName evidence="5">Glycosyltransferase family 2 protein</fullName>
    </submittedName>
</protein>
<keyword evidence="3" id="KW-0472">Membrane</keyword>
<evidence type="ECO:0000256" key="2">
    <source>
        <dbReference type="ARBA" id="ARBA00022679"/>
    </source>
</evidence>
<evidence type="ECO:0000256" key="1">
    <source>
        <dbReference type="ARBA" id="ARBA00022676"/>
    </source>
</evidence>
<keyword evidence="3" id="KW-1133">Transmembrane helix</keyword>